<accession>A0A235BWX5</accession>
<dbReference type="Proteomes" id="UP000215559">
    <property type="component" value="Unassembled WGS sequence"/>
</dbReference>
<sequence length="405" mass="45576">MAEWHRYLVDNTTENTGTCVQVRAGIPYIAYYSNAGLKFAYWDSSGWVVDTLDSVTSIHNGNPSLVFDQQGYPHIAYFRGTPRYSYLTATGWQREEIDTDSSGDYISLCLDSASIPHVAYNSEWHDVLRSMLKYGFRDSTGWHVEPIDSFGGADCVLRFDNLGRPGIAHCAFWSESALYFSYRDDEGWVKDTILIDDATQCFLVLDDAGKPHISYHWEYSGDYDLRCADHVCDTWRIDVVDPGTDKCGLDNCIAYDHQGMFHISYHCPETSQLRYAHGNFGNWHVEIVDAVGTWNCSSSIALDDTGHAYIAYCDQDENGALYLASQEELTGINESGNRVLQAQEGCRLFSSGLELLCFLGDDRHQIRDISGRLKASNPEVLGSGVYFISISKGTHPRLFKIVLTR</sequence>
<evidence type="ECO:0000313" key="2">
    <source>
        <dbReference type="Proteomes" id="UP000215559"/>
    </source>
</evidence>
<gene>
    <name evidence="1" type="ORF">CH330_02280</name>
</gene>
<dbReference type="EMBL" id="NOZP01000042">
    <property type="protein sequence ID" value="OYD16649.1"/>
    <property type="molecule type" value="Genomic_DNA"/>
</dbReference>
<dbReference type="AlphaFoldDB" id="A0A235BWX5"/>
<name>A0A235BWX5_UNCW3</name>
<organism evidence="1 2">
    <name type="scientific">candidate division WOR-3 bacterium JGI_Cruoil_03_51_56</name>
    <dbReference type="NCBI Taxonomy" id="1973747"/>
    <lineage>
        <taxon>Bacteria</taxon>
        <taxon>Bacteria division WOR-3</taxon>
    </lineage>
</organism>
<protein>
    <submittedName>
        <fullName evidence="1">Uncharacterized protein</fullName>
    </submittedName>
</protein>
<reference evidence="1 2" key="1">
    <citation type="submission" date="2017-07" db="EMBL/GenBank/DDBJ databases">
        <title>Recovery of genomes from metagenomes via a dereplication, aggregation, and scoring strategy.</title>
        <authorList>
            <person name="Sieber C.M."/>
            <person name="Probst A.J."/>
            <person name="Sharrar A."/>
            <person name="Thomas B.C."/>
            <person name="Hess M."/>
            <person name="Tringe S.G."/>
            <person name="Banfield J.F."/>
        </authorList>
    </citation>
    <scope>NUCLEOTIDE SEQUENCE [LARGE SCALE GENOMIC DNA]</scope>
    <source>
        <strain evidence="1">JGI_Cruoil_03_51_56</strain>
    </source>
</reference>
<comment type="caution">
    <text evidence="1">The sequence shown here is derived from an EMBL/GenBank/DDBJ whole genome shotgun (WGS) entry which is preliminary data.</text>
</comment>
<proteinExistence type="predicted"/>
<evidence type="ECO:0000313" key="1">
    <source>
        <dbReference type="EMBL" id="OYD16649.1"/>
    </source>
</evidence>
<dbReference type="Gene3D" id="2.120.10.70">
    <property type="entry name" value="Fucose-specific lectin"/>
    <property type="match status" value="1"/>
</dbReference>